<dbReference type="AlphaFoldDB" id="A0A1M5F8H1"/>
<evidence type="ECO:0000256" key="1">
    <source>
        <dbReference type="SAM" id="SignalP"/>
    </source>
</evidence>
<evidence type="ECO:0000313" key="3">
    <source>
        <dbReference type="Proteomes" id="UP000184480"/>
    </source>
</evidence>
<keyword evidence="3" id="KW-1185">Reference proteome</keyword>
<dbReference type="STRING" id="1346286.SAMN05444362_11176"/>
<keyword evidence="1" id="KW-0732">Signal</keyword>
<gene>
    <name evidence="2" type="ORF">SAMN05444362_11176</name>
</gene>
<sequence>MQNKVKLLLLLVSLLFSQVCTLTAEAKGKDDKLLMQRINVLNMGVLEYPSAIEERSDIPFKLLVDEEYQKMLGDTVDYEKFRPALIFFEKGFQAPVSGQKRVQFPYITVTVMSGTYRFPKELSQVQKETLENNIRQDVQANLEGTSFTIKKWEPFAFNRINGLFSIAYSYEQVLNGKDVTNNISTYLYDSDVQLQITLSAPKKDYKKWLTYYNSMVPTFARSINIADIATLYYPTTVAERKDVPFKYLVDDEFKKILGDSIDYEKFRPGLLFLDRNFEITDTTKVDPFGNISINVVPEFYDRVLDKDSLKIDVLKERIKANVQSNIDSTAYKITRWGDFTVDEIKGLPMLRYSYQQKMEGKEANDIRAAYIFDKTMQVQMTVSAPEGVAAKWNDIYDTILGSYERLQAIPGRGTIVYPAGLEERSDIPFVKLVDNESKKKLGDSIDYEKFRPTRLFLKKSFNENDPLQLADFGSITITDRNGDFTRLNDSDSVSSDVIEKEFRASVERNLLSTNYKLVNWDSFEIEQKNGCRHISYYYTQQIDGAEPKHIATTHIFTDNSQTTIVLTCSDSEYSFWKPEYDSMVDSFRLIGWR</sequence>
<dbReference type="EMBL" id="FQUC01000011">
    <property type="protein sequence ID" value="SHF87402.1"/>
    <property type="molecule type" value="Genomic_DNA"/>
</dbReference>
<protein>
    <submittedName>
        <fullName evidence="2">Uncharacterized protein</fullName>
    </submittedName>
</protein>
<feature type="signal peptide" evidence="1">
    <location>
        <begin position="1"/>
        <end position="26"/>
    </location>
</feature>
<reference evidence="3" key="1">
    <citation type="submission" date="2016-11" db="EMBL/GenBank/DDBJ databases">
        <authorList>
            <person name="Varghese N."/>
            <person name="Submissions S."/>
        </authorList>
    </citation>
    <scope>NUCLEOTIDE SEQUENCE [LARGE SCALE GENOMIC DNA]</scope>
    <source>
        <strain evidence="3">DSM 27370</strain>
    </source>
</reference>
<accession>A0A1M5F8H1</accession>
<dbReference type="Proteomes" id="UP000184480">
    <property type="component" value="Unassembled WGS sequence"/>
</dbReference>
<proteinExistence type="predicted"/>
<evidence type="ECO:0000313" key="2">
    <source>
        <dbReference type="EMBL" id="SHF87402.1"/>
    </source>
</evidence>
<organism evidence="2 3">
    <name type="scientific">Dysgonomonas macrotermitis</name>
    <dbReference type="NCBI Taxonomy" id="1346286"/>
    <lineage>
        <taxon>Bacteria</taxon>
        <taxon>Pseudomonadati</taxon>
        <taxon>Bacteroidota</taxon>
        <taxon>Bacteroidia</taxon>
        <taxon>Bacteroidales</taxon>
        <taxon>Dysgonomonadaceae</taxon>
        <taxon>Dysgonomonas</taxon>
    </lineage>
</organism>
<feature type="chain" id="PRO_5009910082" evidence="1">
    <location>
        <begin position="27"/>
        <end position="593"/>
    </location>
</feature>
<name>A0A1M5F8H1_9BACT</name>